<dbReference type="RefSeq" id="WP_025376250.1">
    <property type="nucleotide sequence ID" value="NZ_CP007122.1"/>
</dbReference>
<feature type="region of interest" description="Disordered" evidence="2">
    <location>
        <begin position="150"/>
        <end position="197"/>
    </location>
</feature>
<protein>
    <submittedName>
        <fullName evidence="3">Scaffold protein</fullName>
    </submittedName>
</protein>
<name>A0A806LFN2_LACPA</name>
<dbReference type="EMBL" id="CP007122">
    <property type="protein sequence ID" value="AHJ33675.1"/>
    <property type="molecule type" value="Genomic_DNA"/>
</dbReference>
<evidence type="ECO:0000313" key="4">
    <source>
        <dbReference type="Proteomes" id="UP000019441"/>
    </source>
</evidence>
<reference evidence="3 4" key="1">
    <citation type="journal article" date="2014" name="Genome Announc.">
        <title>Whole Genome Sequence of the Probiotic Strain Lactobacillus paracasei N1115, Isolated from Traditional Chinese Fermented Milk.</title>
        <authorList>
            <person name="Wang S."/>
            <person name="Zhu H."/>
            <person name="He F."/>
            <person name="Luo Y."/>
            <person name="Kang Z."/>
            <person name="Lu C."/>
            <person name="Feng L."/>
            <person name="Lu X."/>
            <person name="Xue Y."/>
            <person name="Wang H."/>
        </authorList>
    </citation>
    <scope>NUCLEOTIDE SEQUENCE [LARGE SCALE GENOMIC DNA]</scope>
    <source>
        <strain evidence="3 4">N1115</strain>
    </source>
</reference>
<dbReference type="Pfam" id="PF06810">
    <property type="entry name" value="Phage_scaffold"/>
    <property type="match status" value="1"/>
</dbReference>
<evidence type="ECO:0000313" key="3">
    <source>
        <dbReference type="EMBL" id="AHJ33675.1"/>
    </source>
</evidence>
<dbReference type="AlphaFoldDB" id="A0A806LFN2"/>
<dbReference type="KEGG" id="lpq:AF91_11045"/>
<dbReference type="Proteomes" id="UP000019441">
    <property type="component" value="Chromosome"/>
</dbReference>
<gene>
    <name evidence="3" type="ORF">AF91_11045</name>
</gene>
<feature type="coiled-coil region" evidence="1">
    <location>
        <begin position="27"/>
        <end position="61"/>
    </location>
</feature>
<feature type="compositionally biased region" description="Polar residues" evidence="2">
    <location>
        <begin position="172"/>
        <end position="183"/>
    </location>
</feature>
<evidence type="ECO:0000256" key="1">
    <source>
        <dbReference type="SAM" id="Coils"/>
    </source>
</evidence>
<proteinExistence type="predicted"/>
<evidence type="ECO:0000256" key="2">
    <source>
        <dbReference type="SAM" id="MobiDB-lite"/>
    </source>
</evidence>
<dbReference type="InterPro" id="IPR009636">
    <property type="entry name" value="SCAF"/>
</dbReference>
<organism evidence="3 4">
    <name type="scientific">Lacticaseibacillus paracasei N1115</name>
    <dbReference type="NCBI Taxonomy" id="1446494"/>
    <lineage>
        <taxon>Bacteria</taxon>
        <taxon>Bacillati</taxon>
        <taxon>Bacillota</taxon>
        <taxon>Bacilli</taxon>
        <taxon>Lactobacillales</taxon>
        <taxon>Lactobacillaceae</taxon>
        <taxon>Lacticaseibacillus</taxon>
    </lineage>
</organism>
<accession>A0A806LFN2</accession>
<sequence length="197" mass="21336">MKREELKGLGLSDEQVDKVMGIHGTDVNDLKGQVSQLTTERDALKQRAADSDKQLNELKAAHKDDKDFQAEIGKLKADNKAKDDAAFKQLKETQLNYQTELALVKAGALNTKAASALIDKDKLGLDEKGNVTGLDEQLEALKSDDSSKFLFKAEEAQKPNDTPPITVPGNPNPNANGTLNPATATYEELAASMANEE</sequence>
<keyword evidence="1" id="KW-0175">Coiled coil</keyword>